<evidence type="ECO:0000313" key="1">
    <source>
        <dbReference type="EMBL" id="OHA08239.1"/>
    </source>
</evidence>
<name>A0A1G2LBQ6_9BACT</name>
<dbReference type="EMBL" id="MHQS01000021">
    <property type="protein sequence ID" value="OHA08239.1"/>
    <property type="molecule type" value="Genomic_DNA"/>
</dbReference>
<dbReference type="Proteomes" id="UP000176705">
    <property type="component" value="Unassembled WGS sequence"/>
</dbReference>
<proteinExistence type="predicted"/>
<evidence type="ECO:0000313" key="2">
    <source>
        <dbReference type="Proteomes" id="UP000176705"/>
    </source>
</evidence>
<gene>
    <name evidence="1" type="ORF">A3B37_03335</name>
</gene>
<dbReference type="STRING" id="1802280.A3B37_03335"/>
<sequence>MKRITYVDGQYSQLKLDDDSRVFVEILPERVRVKKMILGVIPTKTVWEFVFPFYIRTAIEAWESSKMVLSIVLETIENAKDLEGLKIILEGETNKALREYIKEHGEEARDISVDKVGMHAIKQMLNPKELQKIETITHEYGKVLERVGQETMQKYPAAVYPQSLLPYPKEIIEKALNDGLRYIEDEKMIANIKNCLAFLIAFIDDEEANKRNSELLNSKEFQDAVKKRLSKDNQ</sequence>
<reference evidence="1 2" key="1">
    <citation type="journal article" date="2016" name="Nat. Commun.">
        <title>Thousands of microbial genomes shed light on interconnected biogeochemical processes in an aquifer system.</title>
        <authorList>
            <person name="Anantharaman K."/>
            <person name="Brown C.T."/>
            <person name="Hug L.A."/>
            <person name="Sharon I."/>
            <person name="Castelle C.J."/>
            <person name="Probst A.J."/>
            <person name="Thomas B.C."/>
            <person name="Singh A."/>
            <person name="Wilkins M.J."/>
            <person name="Karaoz U."/>
            <person name="Brodie E.L."/>
            <person name="Williams K.H."/>
            <person name="Hubbard S.S."/>
            <person name="Banfield J.F."/>
        </authorList>
    </citation>
    <scope>NUCLEOTIDE SEQUENCE [LARGE SCALE GENOMIC DNA]</scope>
</reference>
<organism evidence="1 2">
    <name type="scientific">Candidatus Sungbacteria bacterium RIFCSPLOWO2_01_FULL_59_16</name>
    <dbReference type="NCBI Taxonomy" id="1802280"/>
    <lineage>
        <taxon>Bacteria</taxon>
        <taxon>Candidatus Sungiibacteriota</taxon>
    </lineage>
</organism>
<protein>
    <submittedName>
        <fullName evidence="1">Uncharacterized protein</fullName>
    </submittedName>
</protein>
<dbReference type="AlphaFoldDB" id="A0A1G2LBQ6"/>
<accession>A0A1G2LBQ6</accession>
<comment type="caution">
    <text evidence="1">The sequence shown here is derived from an EMBL/GenBank/DDBJ whole genome shotgun (WGS) entry which is preliminary data.</text>
</comment>